<feature type="non-terminal residue" evidence="2">
    <location>
        <position position="448"/>
    </location>
</feature>
<dbReference type="EMBL" id="NCSJ02000067">
    <property type="protein sequence ID" value="RFU31815.1"/>
    <property type="molecule type" value="Genomic_DNA"/>
</dbReference>
<dbReference type="InterPro" id="IPR052567">
    <property type="entry name" value="OP_Dioxygenase"/>
</dbReference>
<sequence>MDEVHKELTEDQIKSFHEEGYLLIPSFLSPTESQKLKQWAQEVHDLPRTTDTPYMPYESHADFNGFLRGLRILSVLQRLAGEEMILFKEKINYKLAGSGGFAPHIDANAYTHVKNIKHLTVLVAVDDMAPENGGLDIVNGSHHMEISLGSDRCIKRSWVETHKWTPCNLNAGDILIFGTYLAHRSGVNTSTRDRRAVYATYNRTSEGDLHDKYYDDRRKLWPPTHLRKAGESYEEGRERYAFGSPMLSVDTRKQTSLEKAQVLLGLLESYGQGDYIGESISQLEHSLQAANQARNAGSDDELVLAALFHDIGQIIPVDETRDVRMSLSNTPEDVGRIGHETIGAEYLRAQGFSEKVCRLVNSHVAAKRYLTAVDKSYYEALSSASQKSLAFQGGPFQNEELEEFESDPLRDQMVSLRLWDDKAKVAGVKDIIPPSSYYLDMIATHLSK</sequence>
<evidence type="ECO:0000313" key="2">
    <source>
        <dbReference type="EMBL" id="RFU31815.1"/>
    </source>
</evidence>
<dbReference type="SUPFAM" id="SSF51197">
    <property type="entry name" value="Clavaminate synthase-like"/>
    <property type="match status" value="1"/>
</dbReference>
<comment type="caution">
    <text evidence="2">The sequence shown here is derived from an EMBL/GenBank/DDBJ whole genome shotgun (WGS) entry which is preliminary data.</text>
</comment>
<reference evidence="2 3" key="1">
    <citation type="submission" date="2018-05" db="EMBL/GenBank/DDBJ databases">
        <title>Draft genome sequence of Scytalidium lignicola DSM 105466, a ubiquitous saprotrophic fungus.</title>
        <authorList>
            <person name="Buettner E."/>
            <person name="Gebauer A.M."/>
            <person name="Hofrichter M."/>
            <person name="Liers C."/>
            <person name="Kellner H."/>
        </authorList>
    </citation>
    <scope>NUCLEOTIDE SEQUENCE [LARGE SCALE GENOMIC DNA]</scope>
    <source>
        <strain evidence="2 3">DSM 105466</strain>
    </source>
</reference>
<dbReference type="InterPro" id="IPR006675">
    <property type="entry name" value="HDIG_dom"/>
</dbReference>
<dbReference type="Pfam" id="PF01966">
    <property type="entry name" value="HD"/>
    <property type="match status" value="1"/>
</dbReference>
<organism evidence="2 3">
    <name type="scientific">Scytalidium lignicola</name>
    <name type="common">Hyphomycete</name>
    <dbReference type="NCBI Taxonomy" id="5539"/>
    <lineage>
        <taxon>Eukaryota</taxon>
        <taxon>Fungi</taxon>
        <taxon>Dikarya</taxon>
        <taxon>Ascomycota</taxon>
        <taxon>Pezizomycotina</taxon>
        <taxon>Leotiomycetes</taxon>
        <taxon>Leotiomycetes incertae sedis</taxon>
        <taxon>Scytalidium</taxon>
    </lineage>
</organism>
<dbReference type="AlphaFoldDB" id="A0A3E2HEN5"/>
<name>A0A3E2HEN5_SCYLI</name>
<dbReference type="STRING" id="5539.A0A3E2HEN5"/>
<dbReference type="SUPFAM" id="SSF109604">
    <property type="entry name" value="HD-domain/PDEase-like"/>
    <property type="match status" value="1"/>
</dbReference>
<evidence type="ECO:0000313" key="3">
    <source>
        <dbReference type="Proteomes" id="UP000258309"/>
    </source>
</evidence>
<gene>
    <name evidence="2" type="ORF">B7463_g4508</name>
</gene>
<dbReference type="InterPro" id="IPR008775">
    <property type="entry name" value="Phytyl_CoA_dOase-like"/>
</dbReference>
<dbReference type="Gene3D" id="2.60.120.620">
    <property type="entry name" value="q2cbj1_9rhob like domain"/>
    <property type="match status" value="1"/>
</dbReference>
<dbReference type="OrthoDB" id="445007at2759"/>
<dbReference type="Pfam" id="PF05721">
    <property type="entry name" value="PhyH"/>
    <property type="match status" value="1"/>
</dbReference>
<dbReference type="PANTHER" id="PTHR40202:SF1">
    <property type="entry name" value="HD DOMAIN-CONTAINING PROTEIN"/>
    <property type="match status" value="1"/>
</dbReference>
<dbReference type="InterPro" id="IPR006674">
    <property type="entry name" value="HD_domain"/>
</dbReference>
<dbReference type="NCBIfam" id="TIGR00277">
    <property type="entry name" value="HDIG"/>
    <property type="match status" value="1"/>
</dbReference>
<keyword evidence="3" id="KW-1185">Reference proteome</keyword>
<dbReference type="InterPro" id="IPR003607">
    <property type="entry name" value="HD/PDEase_dom"/>
</dbReference>
<feature type="domain" description="HD" evidence="1">
    <location>
        <begin position="283"/>
        <end position="367"/>
    </location>
</feature>
<proteinExistence type="predicted"/>
<protein>
    <recommendedName>
        <fullName evidence="1">HD domain-containing protein</fullName>
    </recommendedName>
</protein>
<dbReference type="Proteomes" id="UP000258309">
    <property type="component" value="Unassembled WGS sequence"/>
</dbReference>
<dbReference type="PANTHER" id="PTHR40202">
    <property type="match status" value="1"/>
</dbReference>
<accession>A0A3E2HEN5</accession>
<dbReference type="Gene3D" id="1.10.3210.10">
    <property type="entry name" value="Hypothetical protein af1432"/>
    <property type="match status" value="1"/>
</dbReference>
<evidence type="ECO:0000259" key="1">
    <source>
        <dbReference type="Pfam" id="PF01966"/>
    </source>
</evidence>
<dbReference type="OMA" id="QWAQEVH"/>
<dbReference type="CDD" id="cd00077">
    <property type="entry name" value="HDc"/>
    <property type="match status" value="1"/>
</dbReference>
<feature type="non-terminal residue" evidence="2">
    <location>
        <position position="1"/>
    </location>
</feature>